<protein>
    <recommendedName>
        <fullName evidence="4">DUF484 domain-containing protein</fullName>
    </recommendedName>
</protein>
<dbReference type="PANTHER" id="PTHR38765:SF1">
    <property type="entry name" value="DUF484 DOMAIN-CONTAINING PROTEIN"/>
    <property type="match status" value="1"/>
</dbReference>
<dbReference type="AlphaFoldDB" id="A0A7V8JRR5"/>
<dbReference type="InterPro" id="IPR029016">
    <property type="entry name" value="GAF-like_dom_sf"/>
</dbReference>
<gene>
    <name evidence="2" type="ORF">GAK30_00677</name>
</gene>
<dbReference type="Gene3D" id="3.30.450.40">
    <property type="match status" value="1"/>
</dbReference>
<dbReference type="InterPro" id="IPR007435">
    <property type="entry name" value="DUF484"/>
</dbReference>
<dbReference type="PANTHER" id="PTHR38765">
    <property type="entry name" value="DUF484 DOMAIN-CONTAINING PROTEIN"/>
    <property type="match status" value="1"/>
</dbReference>
<comment type="caution">
    <text evidence="2">The sequence shown here is derived from an EMBL/GenBank/DDBJ whole genome shotgun (WGS) entry which is preliminary data.</text>
</comment>
<evidence type="ECO:0000313" key="3">
    <source>
        <dbReference type="Proteomes" id="UP000461670"/>
    </source>
</evidence>
<name>A0A7V8JRR5_9BURK</name>
<evidence type="ECO:0008006" key="4">
    <source>
        <dbReference type="Google" id="ProtNLM"/>
    </source>
</evidence>
<reference evidence="3" key="1">
    <citation type="journal article" date="2020" name="MBio">
        <title>Horizontal gene transfer to a defensive symbiont with a reduced genome amongst a multipartite beetle microbiome.</title>
        <authorList>
            <person name="Waterworth S.C."/>
            <person name="Florez L.V."/>
            <person name="Rees E.R."/>
            <person name="Hertweck C."/>
            <person name="Kaltenpoth M."/>
            <person name="Kwan J.C."/>
        </authorList>
    </citation>
    <scope>NUCLEOTIDE SEQUENCE [LARGE SCALE GENOMIC DNA]</scope>
</reference>
<dbReference type="EMBL" id="WNDQ01000006">
    <property type="protein sequence ID" value="KAF1023224.1"/>
    <property type="molecule type" value="Genomic_DNA"/>
</dbReference>
<organism evidence="2 3">
    <name type="scientific">Paracidovorax wautersii</name>
    <dbReference type="NCBI Taxonomy" id="1177982"/>
    <lineage>
        <taxon>Bacteria</taxon>
        <taxon>Pseudomonadati</taxon>
        <taxon>Pseudomonadota</taxon>
        <taxon>Betaproteobacteria</taxon>
        <taxon>Burkholderiales</taxon>
        <taxon>Comamonadaceae</taxon>
        <taxon>Paracidovorax</taxon>
    </lineage>
</organism>
<feature type="coiled-coil region" evidence="1">
    <location>
        <begin position="41"/>
        <end position="68"/>
    </location>
</feature>
<dbReference type="Pfam" id="PF04340">
    <property type="entry name" value="DUF484"/>
    <property type="match status" value="1"/>
</dbReference>
<accession>A0A7V8JRR5</accession>
<evidence type="ECO:0000313" key="2">
    <source>
        <dbReference type="EMBL" id="KAF1023224.1"/>
    </source>
</evidence>
<sequence>MNPITEDDIAHFLYNTPDFFARHAELLSAVQLTSPHSHRAVSLQERQAELLRDKIKQLELKMAELIRNGRDNGRLDLRLEQWAQALLRTRRTADLPGVLLAELQQRFDVPAAALRLWGVADAAAPYAQGVSDGAKSQAAALLKPYVGPNTGFEAVGWLPDPAAVQSVALLPLRLAEPQASDDAAPLAPAFGLIVLASPDPQRFDAELGTDFLARLSALATASLSRLLA</sequence>
<evidence type="ECO:0000256" key="1">
    <source>
        <dbReference type="SAM" id="Coils"/>
    </source>
</evidence>
<proteinExistence type="predicted"/>
<dbReference type="Proteomes" id="UP000461670">
    <property type="component" value="Unassembled WGS sequence"/>
</dbReference>
<keyword evidence="1" id="KW-0175">Coiled coil</keyword>